<protein>
    <submittedName>
        <fullName evidence="2">GNAT family N-acetyltransferase</fullName>
        <ecNumber evidence="2">2.3.1.-</ecNumber>
    </submittedName>
</protein>
<keyword evidence="3" id="KW-1185">Reference proteome</keyword>
<evidence type="ECO:0000313" key="2">
    <source>
        <dbReference type="EMBL" id="MBS7527388.1"/>
    </source>
</evidence>
<comment type="caution">
    <text evidence="2">The sequence shown here is derived from an EMBL/GenBank/DDBJ whole genome shotgun (WGS) entry which is preliminary data.</text>
</comment>
<dbReference type="InterPro" id="IPR016181">
    <property type="entry name" value="Acyl_CoA_acyltransferase"/>
</dbReference>
<keyword evidence="2" id="KW-0012">Acyltransferase</keyword>
<keyword evidence="2" id="KW-0808">Transferase</keyword>
<accession>A0ABS5PQP3</accession>
<dbReference type="CDD" id="cd04301">
    <property type="entry name" value="NAT_SF"/>
    <property type="match status" value="1"/>
</dbReference>
<sequence>MIKRIEAHDLPECLDVIHKSFMTVAEASGLTKENAPTNGAYIPLKRLEDEFQKGTMMYGLYNQQRIVGFIQLKDKGNHIFELGKLAVLPDYRHNGYGKMLLDYAKKNSH</sequence>
<proteinExistence type="predicted"/>
<dbReference type="EC" id="2.3.1.-" evidence="2"/>
<evidence type="ECO:0000259" key="1">
    <source>
        <dbReference type="PROSITE" id="PS51186"/>
    </source>
</evidence>
<reference evidence="2 3" key="1">
    <citation type="submission" date="2021-05" db="EMBL/GenBank/DDBJ databases">
        <title>Fusibacter ferrireducens sp. nov., an anaerobic, sulfur- and Fe-reducing bacterium isolated from the mangrove sediment.</title>
        <authorList>
            <person name="Qiu D."/>
        </authorList>
    </citation>
    <scope>NUCLEOTIDE SEQUENCE [LARGE SCALE GENOMIC DNA]</scope>
    <source>
        <strain evidence="2 3">DSM 12116</strain>
    </source>
</reference>
<dbReference type="SUPFAM" id="SSF55729">
    <property type="entry name" value="Acyl-CoA N-acyltransferases (Nat)"/>
    <property type="match status" value="1"/>
</dbReference>
<dbReference type="EMBL" id="JAHBCL010000019">
    <property type="protein sequence ID" value="MBS7527388.1"/>
    <property type="molecule type" value="Genomic_DNA"/>
</dbReference>
<organism evidence="2 3">
    <name type="scientific">Fusibacter paucivorans</name>
    <dbReference type="NCBI Taxonomy" id="76009"/>
    <lineage>
        <taxon>Bacteria</taxon>
        <taxon>Bacillati</taxon>
        <taxon>Bacillota</taxon>
        <taxon>Clostridia</taxon>
        <taxon>Eubacteriales</taxon>
        <taxon>Eubacteriales Family XII. Incertae Sedis</taxon>
        <taxon>Fusibacter</taxon>
    </lineage>
</organism>
<gene>
    <name evidence="2" type="ORF">KHM83_11915</name>
</gene>
<dbReference type="RefSeq" id="WP_213237249.1">
    <property type="nucleotide sequence ID" value="NZ_JAHBCL010000019.1"/>
</dbReference>
<dbReference type="Proteomes" id="UP000746471">
    <property type="component" value="Unassembled WGS sequence"/>
</dbReference>
<dbReference type="Gene3D" id="3.40.630.30">
    <property type="match status" value="1"/>
</dbReference>
<dbReference type="InterPro" id="IPR000182">
    <property type="entry name" value="GNAT_dom"/>
</dbReference>
<dbReference type="GO" id="GO:0016746">
    <property type="term" value="F:acyltransferase activity"/>
    <property type="evidence" value="ECO:0007669"/>
    <property type="project" value="UniProtKB-KW"/>
</dbReference>
<name>A0ABS5PQP3_9FIRM</name>
<dbReference type="PROSITE" id="PS51186">
    <property type="entry name" value="GNAT"/>
    <property type="match status" value="1"/>
</dbReference>
<evidence type="ECO:0000313" key="3">
    <source>
        <dbReference type="Proteomes" id="UP000746471"/>
    </source>
</evidence>
<feature type="domain" description="N-acetyltransferase" evidence="1">
    <location>
        <begin position="1"/>
        <end position="109"/>
    </location>
</feature>
<dbReference type="Pfam" id="PF00583">
    <property type="entry name" value="Acetyltransf_1"/>
    <property type="match status" value="1"/>
</dbReference>